<organism evidence="1 2">
    <name type="scientific">Choiromyces venosus 120613-1</name>
    <dbReference type="NCBI Taxonomy" id="1336337"/>
    <lineage>
        <taxon>Eukaryota</taxon>
        <taxon>Fungi</taxon>
        <taxon>Dikarya</taxon>
        <taxon>Ascomycota</taxon>
        <taxon>Pezizomycotina</taxon>
        <taxon>Pezizomycetes</taxon>
        <taxon>Pezizales</taxon>
        <taxon>Tuberaceae</taxon>
        <taxon>Choiromyces</taxon>
    </lineage>
</organism>
<evidence type="ECO:0000313" key="2">
    <source>
        <dbReference type="Proteomes" id="UP000276215"/>
    </source>
</evidence>
<dbReference type="AlphaFoldDB" id="A0A3N4JTR5"/>
<evidence type="ECO:0000313" key="1">
    <source>
        <dbReference type="EMBL" id="RPB00222.1"/>
    </source>
</evidence>
<dbReference type="EMBL" id="ML120382">
    <property type="protein sequence ID" value="RPB00222.1"/>
    <property type="molecule type" value="Genomic_DNA"/>
</dbReference>
<proteinExistence type="predicted"/>
<dbReference type="Proteomes" id="UP000276215">
    <property type="component" value="Unassembled WGS sequence"/>
</dbReference>
<sequence length="189" mass="21773">MGNTHSTPSSSHKSSHKHAPHLFNLPLPSAPFRLPHFLPQFLKLSRKTYNTETTIESIKRLKGILAAATIMLNTYSILSPETHPELRAHFVMFKEGAEDFYLNKCERLIEYNAVTGWYDVQHGKVGRGVEAITKEFFWLSRMARELSHKEEALDESSKRARWENKWGRVMCVARQGRKRVRGDGGLYTM</sequence>
<name>A0A3N4JTR5_9PEZI</name>
<protein>
    <submittedName>
        <fullName evidence="1">Uncharacterized protein</fullName>
    </submittedName>
</protein>
<keyword evidence="2" id="KW-1185">Reference proteome</keyword>
<accession>A0A3N4JTR5</accession>
<gene>
    <name evidence="1" type="ORF">L873DRAFT_1902052</name>
</gene>
<reference evidence="1 2" key="1">
    <citation type="journal article" date="2018" name="Nat. Ecol. Evol.">
        <title>Pezizomycetes genomes reveal the molecular basis of ectomycorrhizal truffle lifestyle.</title>
        <authorList>
            <person name="Murat C."/>
            <person name="Payen T."/>
            <person name="Noel B."/>
            <person name="Kuo A."/>
            <person name="Morin E."/>
            <person name="Chen J."/>
            <person name="Kohler A."/>
            <person name="Krizsan K."/>
            <person name="Balestrini R."/>
            <person name="Da Silva C."/>
            <person name="Montanini B."/>
            <person name="Hainaut M."/>
            <person name="Levati E."/>
            <person name="Barry K.W."/>
            <person name="Belfiori B."/>
            <person name="Cichocki N."/>
            <person name="Clum A."/>
            <person name="Dockter R.B."/>
            <person name="Fauchery L."/>
            <person name="Guy J."/>
            <person name="Iotti M."/>
            <person name="Le Tacon F."/>
            <person name="Lindquist E.A."/>
            <person name="Lipzen A."/>
            <person name="Malagnac F."/>
            <person name="Mello A."/>
            <person name="Molinier V."/>
            <person name="Miyauchi S."/>
            <person name="Poulain J."/>
            <person name="Riccioni C."/>
            <person name="Rubini A."/>
            <person name="Sitrit Y."/>
            <person name="Splivallo R."/>
            <person name="Traeger S."/>
            <person name="Wang M."/>
            <person name="Zifcakova L."/>
            <person name="Wipf D."/>
            <person name="Zambonelli A."/>
            <person name="Paolocci F."/>
            <person name="Nowrousian M."/>
            <person name="Ottonello S."/>
            <person name="Baldrian P."/>
            <person name="Spatafora J.W."/>
            <person name="Henrissat B."/>
            <person name="Nagy L.G."/>
            <person name="Aury J.M."/>
            <person name="Wincker P."/>
            <person name="Grigoriev I.V."/>
            <person name="Bonfante P."/>
            <person name="Martin F.M."/>
        </authorList>
    </citation>
    <scope>NUCLEOTIDE SEQUENCE [LARGE SCALE GENOMIC DNA]</scope>
    <source>
        <strain evidence="1 2">120613-1</strain>
    </source>
</reference>